<keyword evidence="3" id="KW-0503">Monooxygenase</keyword>
<dbReference type="EMBL" id="JACKSJ010000275">
    <property type="protein sequence ID" value="MCV7174147.1"/>
    <property type="molecule type" value="Genomic_DNA"/>
</dbReference>
<evidence type="ECO:0000313" key="3">
    <source>
        <dbReference type="EMBL" id="MCV7174147.1"/>
    </source>
</evidence>
<proteinExistence type="predicted"/>
<dbReference type="PANTHER" id="PTHR46865:SF8">
    <property type="entry name" value="POSSIBLE OXIDOREDUCTASE"/>
    <property type="match status" value="1"/>
</dbReference>
<keyword evidence="1" id="KW-1133">Transmembrane helix</keyword>
<dbReference type="InterPro" id="IPR036188">
    <property type="entry name" value="FAD/NAD-bd_sf"/>
</dbReference>
<dbReference type="Pfam" id="PF01494">
    <property type="entry name" value="FAD_binding_3"/>
    <property type="match status" value="1"/>
</dbReference>
<gene>
    <name evidence="3" type="ORF">H7I41_29940</name>
</gene>
<dbReference type="GO" id="GO:0071949">
    <property type="term" value="F:FAD binding"/>
    <property type="evidence" value="ECO:0007669"/>
    <property type="project" value="InterPro"/>
</dbReference>
<dbReference type="InterPro" id="IPR051704">
    <property type="entry name" value="FAD_aromatic-hydroxylase"/>
</dbReference>
<dbReference type="PRINTS" id="PR00420">
    <property type="entry name" value="RNGMNOXGNASE"/>
</dbReference>
<keyword evidence="1" id="KW-0812">Transmembrane</keyword>
<feature type="domain" description="FAD-binding" evidence="2">
    <location>
        <begin position="20"/>
        <end position="355"/>
    </location>
</feature>
<dbReference type="RefSeq" id="WP_264016317.1">
    <property type="nucleotide sequence ID" value="NZ_JACKSJ010000275.1"/>
</dbReference>
<keyword evidence="3" id="KW-0560">Oxidoreductase</keyword>
<protein>
    <submittedName>
        <fullName evidence="3">FAD-dependent monooxygenase</fullName>
    </submittedName>
</protein>
<dbReference type="InterPro" id="IPR002938">
    <property type="entry name" value="FAD-bd"/>
</dbReference>
<reference evidence="3" key="1">
    <citation type="submission" date="2020-07" db="EMBL/GenBank/DDBJ databases">
        <authorList>
            <person name="Pettersson B.M.F."/>
            <person name="Behra P.R.K."/>
            <person name="Ramesh M."/>
            <person name="Das S."/>
            <person name="Dasgupta S."/>
            <person name="Kirsebom L.A."/>
        </authorList>
    </citation>
    <scope>NUCLEOTIDE SEQUENCE</scope>
    <source>
        <strain evidence="3">DSM 44615</strain>
    </source>
</reference>
<dbReference type="Proteomes" id="UP001140293">
    <property type="component" value="Unassembled WGS sequence"/>
</dbReference>
<organism evidence="3 4">
    <name type="scientific">[Mycobacterium] manitobense</name>
    <dbReference type="NCBI Taxonomy" id="190147"/>
    <lineage>
        <taxon>Bacteria</taxon>
        <taxon>Bacillati</taxon>
        <taxon>Actinomycetota</taxon>
        <taxon>Actinomycetes</taxon>
        <taxon>Mycobacteriales</taxon>
        <taxon>Mycobacteriaceae</taxon>
        <taxon>Mycolicibacterium</taxon>
    </lineage>
</organism>
<reference evidence="3" key="2">
    <citation type="journal article" date="2022" name="BMC Genomics">
        <title>Comparative genome analysis of mycobacteria focusing on tRNA and non-coding RNA.</title>
        <authorList>
            <person name="Behra P.R.K."/>
            <person name="Pettersson B.M.F."/>
            <person name="Ramesh M."/>
            <person name="Das S."/>
            <person name="Dasgupta S."/>
            <person name="Kirsebom L.A."/>
        </authorList>
    </citation>
    <scope>NUCLEOTIDE SEQUENCE</scope>
    <source>
        <strain evidence="3">DSM 44615</strain>
    </source>
</reference>
<accession>A0A9X2YXT6</accession>
<feature type="transmembrane region" description="Helical" evidence="1">
    <location>
        <begin position="20"/>
        <end position="38"/>
    </location>
</feature>
<dbReference type="PANTHER" id="PTHR46865">
    <property type="entry name" value="OXIDOREDUCTASE-RELATED"/>
    <property type="match status" value="1"/>
</dbReference>
<evidence type="ECO:0000313" key="4">
    <source>
        <dbReference type="Proteomes" id="UP001140293"/>
    </source>
</evidence>
<dbReference type="GO" id="GO:0004497">
    <property type="term" value="F:monooxygenase activity"/>
    <property type="evidence" value="ECO:0007669"/>
    <property type="project" value="UniProtKB-KW"/>
</dbReference>
<evidence type="ECO:0000259" key="2">
    <source>
        <dbReference type="Pfam" id="PF01494"/>
    </source>
</evidence>
<dbReference type="AlphaFoldDB" id="A0A9X2YXT6"/>
<name>A0A9X2YXT6_9MYCO</name>
<dbReference type="Gene3D" id="3.50.50.60">
    <property type="entry name" value="FAD/NAD(P)-binding domain"/>
    <property type="match status" value="1"/>
</dbReference>
<evidence type="ECO:0000256" key="1">
    <source>
        <dbReference type="SAM" id="Phobius"/>
    </source>
</evidence>
<dbReference type="SUPFAM" id="SSF51905">
    <property type="entry name" value="FAD/NAD(P)-binding domain"/>
    <property type="match status" value="1"/>
</dbReference>
<keyword evidence="4" id="KW-1185">Reference proteome</keyword>
<comment type="caution">
    <text evidence="3">The sequence shown here is derived from an EMBL/GenBank/DDBJ whole genome shotgun (WGS) entry which is preliminary data.</text>
</comment>
<keyword evidence="1" id="KW-0472">Membrane</keyword>
<sequence length="410" mass="43238">MAFTPVPVADQYDEARADDMRILIVGAGVAGLTAAGLLRRAGRHPVLIERSAAAPDAGYMLALMPMVDPAIDGLGVRDGYRAAGIALDRYAVRGHTGRPLREDSLSAVLDTFGDYRGIGRGALLEVLSTGGCAVAFGSTVRTLAEGADGASVGIASVDGDREYRFDLVVIADGINSTTRDLVPGSRPAATLDTGWGGWVAWAAPDGSPDLTEELWGAGFFVGSYPVAGRIGVFVGGPREDTAAGVDAFVARIRRSLSVTGARVEHALTALRDDPDPYYWPLTDCRAPNWTTAHTVLLGDAAAGFLPTAGVGAGMAMESAWLLSALLQRADRSTPAGALAAYEATQRPRVLAAQDNSRQLARLMFNRSRGLAVLREAATRMVSVRMALRPIRRLLAQRPDVQRASTAMHST</sequence>